<evidence type="ECO:0000256" key="1">
    <source>
        <dbReference type="SAM" id="MobiDB-lite"/>
    </source>
</evidence>
<keyword evidence="3" id="KW-1185">Reference proteome</keyword>
<sequence>MHGIWDSPAWRSLFTFTGTPGNLTFSLYIDWFNPLTNKISGKKISCGAIMLNMFFAGIIPGPKEPSIVTMTHALQPLIDELLPFWAGKQLPTFLHPNGRLIRVALIPFIADLIAMRKICKYFCSYCLCTLDQVDRLDETVREQAVAWRAATTKTARKELFRDSGVRWSPLHDLPYWDPVRHLHHSRAKWGVGSTKLHGPRDTRRIYNLELIELEEESSGYDDTPAQRVRDRSQSTGRDSPSLIASSSASVAPEDSDSDAMDAAYVGSDEGSDEEDPQPLDDILAAACIFTAPQLELIRTCIRDVLIPEGLERPPVNFGEAAHGRLKASAWLTTFTNFLPMVIPEIWAVDGATEEQRRLFDNFYHLVASTNIVSSYVITPGDDQEYLQHYVSYRQSCRDLFLHSASVPNHHYAMHVPSSCGSGVHFHP</sequence>
<accession>A0A165D0R6</accession>
<protein>
    <submittedName>
        <fullName evidence="2">Uncharacterized protein</fullName>
    </submittedName>
</protein>
<dbReference type="Proteomes" id="UP000077266">
    <property type="component" value="Unassembled WGS sequence"/>
</dbReference>
<dbReference type="STRING" id="1314781.A0A165D0R6"/>
<proteinExistence type="predicted"/>
<dbReference type="OrthoDB" id="3269001at2759"/>
<feature type="region of interest" description="Disordered" evidence="1">
    <location>
        <begin position="217"/>
        <end position="277"/>
    </location>
</feature>
<evidence type="ECO:0000313" key="2">
    <source>
        <dbReference type="EMBL" id="KZV83577.1"/>
    </source>
</evidence>
<organism evidence="2 3">
    <name type="scientific">Exidia glandulosa HHB12029</name>
    <dbReference type="NCBI Taxonomy" id="1314781"/>
    <lineage>
        <taxon>Eukaryota</taxon>
        <taxon>Fungi</taxon>
        <taxon>Dikarya</taxon>
        <taxon>Basidiomycota</taxon>
        <taxon>Agaricomycotina</taxon>
        <taxon>Agaricomycetes</taxon>
        <taxon>Auriculariales</taxon>
        <taxon>Exidiaceae</taxon>
        <taxon>Exidia</taxon>
    </lineage>
</organism>
<feature type="compositionally biased region" description="Low complexity" evidence="1">
    <location>
        <begin position="239"/>
        <end position="251"/>
    </location>
</feature>
<dbReference type="AlphaFoldDB" id="A0A165D0R6"/>
<dbReference type="EMBL" id="KV426264">
    <property type="protein sequence ID" value="KZV83577.1"/>
    <property type="molecule type" value="Genomic_DNA"/>
</dbReference>
<gene>
    <name evidence="2" type="ORF">EXIGLDRAFT_713049</name>
</gene>
<dbReference type="InParanoid" id="A0A165D0R6"/>
<evidence type="ECO:0000313" key="3">
    <source>
        <dbReference type="Proteomes" id="UP000077266"/>
    </source>
</evidence>
<name>A0A165D0R6_EXIGL</name>
<reference evidence="2 3" key="1">
    <citation type="journal article" date="2016" name="Mol. Biol. Evol.">
        <title>Comparative Genomics of Early-Diverging Mushroom-Forming Fungi Provides Insights into the Origins of Lignocellulose Decay Capabilities.</title>
        <authorList>
            <person name="Nagy L.G."/>
            <person name="Riley R."/>
            <person name="Tritt A."/>
            <person name="Adam C."/>
            <person name="Daum C."/>
            <person name="Floudas D."/>
            <person name="Sun H."/>
            <person name="Yadav J.S."/>
            <person name="Pangilinan J."/>
            <person name="Larsson K.H."/>
            <person name="Matsuura K."/>
            <person name="Barry K."/>
            <person name="Labutti K."/>
            <person name="Kuo R."/>
            <person name="Ohm R.A."/>
            <person name="Bhattacharya S.S."/>
            <person name="Shirouzu T."/>
            <person name="Yoshinaga Y."/>
            <person name="Martin F.M."/>
            <person name="Grigoriev I.V."/>
            <person name="Hibbett D.S."/>
        </authorList>
    </citation>
    <scope>NUCLEOTIDE SEQUENCE [LARGE SCALE GENOMIC DNA]</scope>
    <source>
        <strain evidence="2 3">HHB12029</strain>
    </source>
</reference>